<keyword evidence="1" id="KW-0472">Membrane</keyword>
<keyword evidence="1" id="KW-1133">Transmembrane helix</keyword>
<evidence type="ECO:0000256" key="1">
    <source>
        <dbReference type="SAM" id="Phobius"/>
    </source>
</evidence>
<accession>D0LU51</accession>
<reference evidence="3 4" key="1">
    <citation type="journal article" date="2010" name="Stand. Genomic Sci.">
        <title>Complete genome sequence of Haliangium ochraceum type strain (SMP-2).</title>
        <authorList>
            <consortium name="US DOE Joint Genome Institute (JGI-PGF)"/>
            <person name="Ivanova N."/>
            <person name="Daum C."/>
            <person name="Lang E."/>
            <person name="Abt B."/>
            <person name="Kopitz M."/>
            <person name="Saunders E."/>
            <person name="Lapidus A."/>
            <person name="Lucas S."/>
            <person name="Glavina Del Rio T."/>
            <person name="Nolan M."/>
            <person name="Tice H."/>
            <person name="Copeland A."/>
            <person name="Cheng J.F."/>
            <person name="Chen F."/>
            <person name="Bruce D."/>
            <person name="Goodwin L."/>
            <person name="Pitluck S."/>
            <person name="Mavromatis K."/>
            <person name="Pati A."/>
            <person name="Mikhailova N."/>
            <person name="Chen A."/>
            <person name="Palaniappan K."/>
            <person name="Land M."/>
            <person name="Hauser L."/>
            <person name="Chang Y.J."/>
            <person name="Jeffries C.D."/>
            <person name="Detter J.C."/>
            <person name="Brettin T."/>
            <person name="Rohde M."/>
            <person name="Goker M."/>
            <person name="Bristow J."/>
            <person name="Markowitz V."/>
            <person name="Eisen J.A."/>
            <person name="Hugenholtz P."/>
            <person name="Kyrpides N.C."/>
            <person name="Klenk H.P."/>
        </authorList>
    </citation>
    <scope>NUCLEOTIDE SEQUENCE [LARGE SCALE GENOMIC DNA]</scope>
    <source>
        <strain evidence="4">DSM 14365 / CIP 107738 / JCM 11303 / AJ 13395 / SMP-2</strain>
    </source>
</reference>
<evidence type="ECO:0000313" key="3">
    <source>
        <dbReference type="EMBL" id="ACY17415.1"/>
    </source>
</evidence>
<dbReference type="STRING" id="502025.Hoch_4926"/>
<dbReference type="OrthoDB" id="5514915at2"/>
<gene>
    <name evidence="3" type="ordered locus">Hoch_4926</name>
</gene>
<dbReference type="EMBL" id="CP001804">
    <property type="protein sequence ID" value="ACY17415.1"/>
    <property type="molecule type" value="Genomic_DNA"/>
</dbReference>
<organism evidence="3 4">
    <name type="scientific">Haliangium ochraceum (strain DSM 14365 / JCM 11303 / SMP-2)</name>
    <dbReference type="NCBI Taxonomy" id="502025"/>
    <lineage>
        <taxon>Bacteria</taxon>
        <taxon>Pseudomonadati</taxon>
        <taxon>Myxococcota</taxon>
        <taxon>Polyangia</taxon>
        <taxon>Haliangiales</taxon>
        <taxon>Kofleriaceae</taxon>
        <taxon>Haliangium</taxon>
    </lineage>
</organism>
<name>D0LU51_HALO1</name>
<feature type="transmembrane region" description="Helical" evidence="1">
    <location>
        <begin position="143"/>
        <end position="162"/>
    </location>
</feature>
<protein>
    <submittedName>
        <fullName evidence="3">Abortive infection protein</fullName>
    </submittedName>
</protein>
<dbReference type="Proteomes" id="UP000001880">
    <property type="component" value="Chromosome"/>
</dbReference>
<sequence>MNLSQQRPELPLSRAGLVVALYGALALLALLISAGRADVDIYRVAGVSTPLKLWLSPLLGLAVGLALVAAWRVAVRRFAWAQHLHHDFRSVLGPIGNREIFILALASAVGEELLFRGALMPWIGIWPQAVIFALLHIGPGRRFLPWTFSSFVLGVGFGYMVVWTGDLGGPIIAHFVINYLNFQFIARVEVPAEASATT</sequence>
<dbReference type="AlphaFoldDB" id="D0LU51"/>
<keyword evidence="4" id="KW-1185">Reference proteome</keyword>
<keyword evidence="1" id="KW-0812">Transmembrane</keyword>
<dbReference type="GO" id="GO:0080120">
    <property type="term" value="P:CAAX-box protein maturation"/>
    <property type="evidence" value="ECO:0007669"/>
    <property type="project" value="UniProtKB-ARBA"/>
</dbReference>
<evidence type="ECO:0000313" key="4">
    <source>
        <dbReference type="Proteomes" id="UP000001880"/>
    </source>
</evidence>
<proteinExistence type="predicted"/>
<feature type="transmembrane region" description="Helical" evidence="1">
    <location>
        <begin position="113"/>
        <end position="137"/>
    </location>
</feature>
<dbReference type="HOGENOM" id="CLU_1353888_0_0_7"/>
<evidence type="ECO:0000259" key="2">
    <source>
        <dbReference type="Pfam" id="PF02517"/>
    </source>
</evidence>
<feature type="transmembrane region" description="Helical" evidence="1">
    <location>
        <begin position="12"/>
        <end position="34"/>
    </location>
</feature>
<dbReference type="KEGG" id="hoh:Hoch_4926"/>
<dbReference type="MEROPS" id="G05.A04"/>
<dbReference type="RefSeq" id="WP_012830007.1">
    <property type="nucleotide sequence ID" value="NC_013440.1"/>
</dbReference>
<dbReference type="Pfam" id="PF02517">
    <property type="entry name" value="Rce1-like"/>
    <property type="match status" value="1"/>
</dbReference>
<feature type="domain" description="CAAX prenyl protease 2/Lysostaphin resistance protein A-like" evidence="2">
    <location>
        <begin position="100"/>
        <end position="180"/>
    </location>
</feature>
<feature type="transmembrane region" description="Helical" evidence="1">
    <location>
        <begin position="54"/>
        <end position="75"/>
    </location>
</feature>
<dbReference type="InterPro" id="IPR003675">
    <property type="entry name" value="Rce1/LyrA-like_dom"/>
</dbReference>
<dbReference type="GO" id="GO:0004175">
    <property type="term" value="F:endopeptidase activity"/>
    <property type="evidence" value="ECO:0007669"/>
    <property type="project" value="UniProtKB-ARBA"/>
</dbReference>
<dbReference type="eggNOG" id="COG1266">
    <property type="taxonomic scope" value="Bacteria"/>
</dbReference>